<name>A0A6J2RCU9_COTGO</name>
<proteinExistence type="predicted"/>
<keyword evidence="2" id="KW-1133">Transmembrane helix</keyword>
<protein>
    <submittedName>
        <fullName evidence="5">C-type lectin domain family 10 member A-like</fullName>
    </submittedName>
</protein>
<dbReference type="SUPFAM" id="SSF56436">
    <property type="entry name" value="C-type lectin-like"/>
    <property type="match status" value="1"/>
</dbReference>
<evidence type="ECO:0000256" key="1">
    <source>
        <dbReference type="SAM" id="Coils"/>
    </source>
</evidence>
<evidence type="ECO:0000259" key="3">
    <source>
        <dbReference type="PROSITE" id="PS50041"/>
    </source>
</evidence>
<dbReference type="InterPro" id="IPR050111">
    <property type="entry name" value="C-type_lectin/snaclec_domain"/>
</dbReference>
<feature type="coiled-coil region" evidence="1">
    <location>
        <begin position="108"/>
        <end position="226"/>
    </location>
</feature>
<dbReference type="PANTHER" id="PTHR22803">
    <property type="entry name" value="MANNOSE, PHOSPHOLIPASE, LECTIN RECEPTOR RELATED"/>
    <property type="match status" value="1"/>
</dbReference>
<dbReference type="InterPro" id="IPR016187">
    <property type="entry name" value="CTDL_fold"/>
</dbReference>
<keyword evidence="2" id="KW-0812">Transmembrane</keyword>
<keyword evidence="2" id="KW-0472">Membrane</keyword>
<accession>A0A6J2RCU9</accession>
<organism evidence="4 5">
    <name type="scientific">Cottoperca gobio</name>
    <name type="common">Frogmouth</name>
    <name type="synonym">Aphritis gobio</name>
    <dbReference type="NCBI Taxonomy" id="56716"/>
    <lineage>
        <taxon>Eukaryota</taxon>
        <taxon>Metazoa</taxon>
        <taxon>Chordata</taxon>
        <taxon>Craniata</taxon>
        <taxon>Vertebrata</taxon>
        <taxon>Euteleostomi</taxon>
        <taxon>Actinopterygii</taxon>
        <taxon>Neopterygii</taxon>
        <taxon>Teleostei</taxon>
        <taxon>Neoteleostei</taxon>
        <taxon>Acanthomorphata</taxon>
        <taxon>Eupercaria</taxon>
        <taxon>Perciformes</taxon>
        <taxon>Notothenioidei</taxon>
        <taxon>Bovichtidae</taxon>
        <taxon>Cottoperca</taxon>
    </lineage>
</organism>
<feature type="domain" description="C-type lectin" evidence="3">
    <location>
        <begin position="237"/>
        <end position="355"/>
    </location>
</feature>
<dbReference type="InterPro" id="IPR016186">
    <property type="entry name" value="C-type_lectin-like/link_sf"/>
</dbReference>
<keyword evidence="4" id="KW-1185">Reference proteome</keyword>
<dbReference type="PROSITE" id="PS50041">
    <property type="entry name" value="C_TYPE_LECTIN_2"/>
    <property type="match status" value="1"/>
</dbReference>
<dbReference type="Proteomes" id="UP000504630">
    <property type="component" value="Chromosome 16"/>
</dbReference>
<dbReference type="InParanoid" id="A0A6J2RCU9"/>
<evidence type="ECO:0000313" key="5">
    <source>
        <dbReference type="RefSeq" id="XP_029307966.1"/>
    </source>
</evidence>
<dbReference type="Pfam" id="PF00059">
    <property type="entry name" value="Lectin_C"/>
    <property type="match status" value="1"/>
</dbReference>
<dbReference type="Gene3D" id="3.10.100.10">
    <property type="entry name" value="Mannose-Binding Protein A, subunit A"/>
    <property type="match status" value="1"/>
</dbReference>
<evidence type="ECO:0000256" key="2">
    <source>
        <dbReference type="SAM" id="Phobius"/>
    </source>
</evidence>
<dbReference type="CDD" id="cd00037">
    <property type="entry name" value="CLECT"/>
    <property type="match status" value="1"/>
</dbReference>
<sequence length="360" mass="42267">MNLQPHTNTEHRCLLHRANSASSNCCFTVRRMETGLYVNVPADERRNRKEKRGSTVYRWVGVSFGLLCIVQCALNVSYRLHAAGCDSVTTHNFTLKLADDIRVLILERDQLVHERDQLVQERDRLVQEKDRLVQEKDRLVQERDRLVQEKHQLVQERDQLVQEMDQLVQERDQLVQERDQLVRVRDQLEKEKRELRANTRRLNDDMKTLEEKVIKLERKLVIAQQNGPRCPSGWDTHMSSCYQLSSSMNTWDCAESDCARKDSNLVILNDEAEEEAVRRFTGPVKIWMGVSGTYGYASSWTWTLVDGSSLSYANWNDHNQDFLSCSHSCAYVDQSWHWKTWFVGACQDQHYWMCEKKLLK</sequence>
<dbReference type="SMART" id="SM00034">
    <property type="entry name" value="CLECT"/>
    <property type="match status" value="1"/>
</dbReference>
<dbReference type="KEGG" id="cgob:115021583"/>
<evidence type="ECO:0000313" key="4">
    <source>
        <dbReference type="Proteomes" id="UP000504630"/>
    </source>
</evidence>
<gene>
    <name evidence="5" type="primary">LOC115021583</name>
</gene>
<dbReference type="OrthoDB" id="3650574at2759"/>
<dbReference type="InterPro" id="IPR001304">
    <property type="entry name" value="C-type_lectin-like"/>
</dbReference>
<dbReference type="GeneID" id="115021583"/>
<dbReference type="AlphaFoldDB" id="A0A6J2RCU9"/>
<dbReference type="RefSeq" id="XP_029307966.1">
    <property type="nucleotide sequence ID" value="XM_029452106.1"/>
</dbReference>
<keyword evidence="1" id="KW-0175">Coiled coil</keyword>
<reference evidence="5" key="1">
    <citation type="submission" date="2025-08" db="UniProtKB">
        <authorList>
            <consortium name="RefSeq"/>
        </authorList>
    </citation>
    <scope>IDENTIFICATION</scope>
</reference>
<feature type="transmembrane region" description="Helical" evidence="2">
    <location>
        <begin position="56"/>
        <end position="78"/>
    </location>
</feature>